<dbReference type="SUPFAM" id="SSF51735">
    <property type="entry name" value="NAD(P)-binding Rossmann-fold domains"/>
    <property type="match status" value="1"/>
</dbReference>
<dbReference type="Pfam" id="PF13561">
    <property type="entry name" value="adh_short_C2"/>
    <property type="match status" value="1"/>
</dbReference>
<name>A0A3D9ZQH1_9ACTN</name>
<comment type="caution">
    <text evidence="4">The sequence shown here is derived from an EMBL/GenBank/DDBJ whole genome shotgun (WGS) entry which is preliminary data.</text>
</comment>
<dbReference type="PROSITE" id="PS00061">
    <property type="entry name" value="ADH_SHORT"/>
    <property type="match status" value="1"/>
</dbReference>
<dbReference type="FunFam" id="3.40.50.720:FF:000084">
    <property type="entry name" value="Short-chain dehydrogenase reductase"/>
    <property type="match status" value="1"/>
</dbReference>
<evidence type="ECO:0000256" key="1">
    <source>
        <dbReference type="ARBA" id="ARBA00006484"/>
    </source>
</evidence>
<dbReference type="PRINTS" id="PR00081">
    <property type="entry name" value="GDHRDH"/>
</dbReference>
<dbReference type="GO" id="GO:0016491">
    <property type="term" value="F:oxidoreductase activity"/>
    <property type="evidence" value="ECO:0007669"/>
    <property type="project" value="UniProtKB-KW"/>
</dbReference>
<dbReference type="EMBL" id="QUMQ01000001">
    <property type="protein sequence ID" value="REF99606.1"/>
    <property type="molecule type" value="Genomic_DNA"/>
</dbReference>
<dbReference type="PANTHER" id="PTHR42879">
    <property type="entry name" value="3-OXOACYL-(ACYL-CARRIER-PROTEIN) REDUCTASE"/>
    <property type="match status" value="1"/>
</dbReference>
<dbReference type="GO" id="GO:0032787">
    <property type="term" value="P:monocarboxylic acid metabolic process"/>
    <property type="evidence" value="ECO:0007669"/>
    <property type="project" value="UniProtKB-ARBA"/>
</dbReference>
<dbReference type="InterPro" id="IPR002347">
    <property type="entry name" value="SDR_fam"/>
</dbReference>
<protein>
    <submittedName>
        <fullName evidence="4">3-oxoacyl-[acyl-carrier protein] reductase</fullName>
    </submittedName>
</protein>
<sequence>MRLSGRVALVTGATGGIGPRIAARLAADGAAVAVHHLPEDADEAAEVADGITATGGTAIAVAADISDPAAVAACVGEVRARLGPISGLVCNAATAVAGQRDWRTLTAADWSATLAVNVTGTFLCVQAAYDDLVATGHGAVVVMSSVTPLLGRTGNLAYVTSKAALIGLTRSLAREVGPEGVRVNAIAPGAIRTPSEAVYGDPADIEAMMAGLQSLRRRGEPDDVAGATGFLLSDDAAFVTGQVLVVDGGWVMP</sequence>
<feature type="domain" description="Ketoreductase" evidence="3">
    <location>
        <begin position="6"/>
        <end position="194"/>
    </location>
</feature>
<evidence type="ECO:0000313" key="5">
    <source>
        <dbReference type="Proteomes" id="UP000256913"/>
    </source>
</evidence>
<dbReference type="PRINTS" id="PR00080">
    <property type="entry name" value="SDRFAMILY"/>
</dbReference>
<keyword evidence="2" id="KW-0560">Oxidoreductase</keyword>
<evidence type="ECO:0000256" key="2">
    <source>
        <dbReference type="ARBA" id="ARBA00023002"/>
    </source>
</evidence>
<accession>A0A3D9ZQH1</accession>
<gene>
    <name evidence="4" type="ORF">DFJ67_5645</name>
</gene>
<dbReference type="SMART" id="SM00822">
    <property type="entry name" value="PKS_KR"/>
    <property type="match status" value="1"/>
</dbReference>
<dbReference type="InterPro" id="IPR050259">
    <property type="entry name" value="SDR"/>
</dbReference>
<comment type="similarity">
    <text evidence="1">Belongs to the short-chain dehydrogenases/reductases (SDR) family.</text>
</comment>
<dbReference type="InterPro" id="IPR036291">
    <property type="entry name" value="NAD(P)-bd_dom_sf"/>
</dbReference>
<reference evidence="4 5" key="1">
    <citation type="submission" date="2018-08" db="EMBL/GenBank/DDBJ databases">
        <title>Sequencing the genomes of 1000 actinobacteria strains.</title>
        <authorList>
            <person name="Klenk H.-P."/>
        </authorList>
    </citation>
    <scope>NUCLEOTIDE SEQUENCE [LARGE SCALE GENOMIC DNA]</scope>
    <source>
        <strain evidence="4 5">DSM 44099</strain>
    </source>
</reference>
<dbReference type="OrthoDB" id="9803333at2"/>
<proteinExistence type="inferred from homology"/>
<dbReference type="RefSeq" id="WP_116070758.1">
    <property type="nucleotide sequence ID" value="NZ_BONB01000110.1"/>
</dbReference>
<dbReference type="PANTHER" id="PTHR42879:SF2">
    <property type="entry name" value="3-OXOACYL-[ACYL-CARRIER-PROTEIN] REDUCTASE FABG"/>
    <property type="match status" value="1"/>
</dbReference>
<keyword evidence="5" id="KW-1185">Reference proteome</keyword>
<dbReference type="InterPro" id="IPR020904">
    <property type="entry name" value="Sc_DH/Rdtase_CS"/>
</dbReference>
<evidence type="ECO:0000259" key="3">
    <source>
        <dbReference type="SMART" id="SM00822"/>
    </source>
</evidence>
<dbReference type="Proteomes" id="UP000256913">
    <property type="component" value="Unassembled WGS sequence"/>
</dbReference>
<dbReference type="Gene3D" id="3.40.50.720">
    <property type="entry name" value="NAD(P)-binding Rossmann-like Domain"/>
    <property type="match status" value="1"/>
</dbReference>
<evidence type="ECO:0000313" key="4">
    <source>
        <dbReference type="EMBL" id="REF99606.1"/>
    </source>
</evidence>
<dbReference type="AlphaFoldDB" id="A0A3D9ZQH1"/>
<organism evidence="4 5">
    <name type="scientific">Asanoa ferruginea</name>
    <dbReference type="NCBI Taxonomy" id="53367"/>
    <lineage>
        <taxon>Bacteria</taxon>
        <taxon>Bacillati</taxon>
        <taxon>Actinomycetota</taxon>
        <taxon>Actinomycetes</taxon>
        <taxon>Micromonosporales</taxon>
        <taxon>Micromonosporaceae</taxon>
        <taxon>Asanoa</taxon>
    </lineage>
</organism>
<dbReference type="InterPro" id="IPR057326">
    <property type="entry name" value="KR_dom"/>
</dbReference>